<dbReference type="SUPFAM" id="SSF82199">
    <property type="entry name" value="SET domain"/>
    <property type="match status" value="2"/>
</dbReference>
<reference evidence="4" key="1">
    <citation type="submission" date="2021-09" db="EMBL/GenBank/DDBJ databases">
        <authorList>
            <consortium name="AG Swart"/>
            <person name="Singh M."/>
            <person name="Singh A."/>
            <person name="Seah K."/>
            <person name="Emmerich C."/>
        </authorList>
    </citation>
    <scope>NUCLEOTIDE SEQUENCE</scope>
    <source>
        <strain evidence="4">ATCC30299</strain>
    </source>
</reference>
<proteinExistence type="predicted"/>
<comment type="caution">
    <text evidence="4">The sequence shown here is derived from an EMBL/GenBank/DDBJ whole genome shotgun (WGS) entry which is preliminary data.</text>
</comment>
<evidence type="ECO:0000313" key="4">
    <source>
        <dbReference type="EMBL" id="CAG9310445.1"/>
    </source>
</evidence>
<keyword evidence="1" id="KW-0489">Methyltransferase</keyword>
<name>A0AAU9I918_9CILI</name>
<sequence length="256" mass="29546">MKSYSQWNRVIRNYPQHFSAGMTKYKIFDWAYKLVKTRCFRNPAGELALIPVAELLNHGNNCASYNWYKEESKLNDRLMISPSNNISGLVKDLVAIESLMIDQQPANNNYSIMINTDPNSHVETGKEVFLSYGEYPNRTLLLDYGFSLNENTYDYAIISITTDDISEGLFLESLANKEKYSFIVKKNELCRELIFLLKSFDTHISNFEGERNAINLALNIIHRKLMDFPTLIDEDQKILNHSLNFRNFAAVISKEG</sequence>
<evidence type="ECO:0000256" key="3">
    <source>
        <dbReference type="ARBA" id="ARBA00022691"/>
    </source>
</evidence>
<dbReference type="PANTHER" id="PTHR13271">
    <property type="entry name" value="UNCHARACTERIZED PUTATIVE METHYLTRANSFERASE"/>
    <property type="match status" value="1"/>
</dbReference>
<keyword evidence="2" id="KW-0808">Transferase</keyword>
<protein>
    <recommendedName>
        <fullName evidence="6">Rubisco LSMT substrate-binding domain-containing protein</fullName>
    </recommendedName>
</protein>
<dbReference type="Proteomes" id="UP001162131">
    <property type="component" value="Unassembled WGS sequence"/>
</dbReference>
<dbReference type="AlphaFoldDB" id="A0AAU9I918"/>
<gene>
    <name evidence="4" type="ORF">BSTOLATCC_MIC1293</name>
</gene>
<evidence type="ECO:0000256" key="1">
    <source>
        <dbReference type="ARBA" id="ARBA00022603"/>
    </source>
</evidence>
<evidence type="ECO:0000256" key="2">
    <source>
        <dbReference type="ARBA" id="ARBA00022679"/>
    </source>
</evidence>
<organism evidence="4 5">
    <name type="scientific">Blepharisma stoltei</name>
    <dbReference type="NCBI Taxonomy" id="1481888"/>
    <lineage>
        <taxon>Eukaryota</taxon>
        <taxon>Sar</taxon>
        <taxon>Alveolata</taxon>
        <taxon>Ciliophora</taxon>
        <taxon>Postciliodesmatophora</taxon>
        <taxon>Heterotrichea</taxon>
        <taxon>Heterotrichida</taxon>
        <taxon>Blepharismidae</taxon>
        <taxon>Blepharisma</taxon>
    </lineage>
</organism>
<dbReference type="InterPro" id="IPR046341">
    <property type="entry name" value="SET_dom_sf"/>
</dbReference>
<dbReference type="GO" id="GO:0032259">
    <property type="term" value="P:methylation"/>
    <property type="evidence" value="ECO:0007669"/>
    <property type="project" value="UniProtKB-KW"/>
</dbReference>
<keyword evidence="5" id="KW-1185">Reference proteome</keyword>
<keyword evidence="3" id="KW-0949">S-adenosyl-L-methionine</keyword>
<dbReference type="EMBL" id="CAJZBQ010000002">
    <property type="protein sequence ID" value="CAG9310445.1"/>
    <property type="molecule type" value="Genomic_DNA"/>
</dbReference>
<dbReference type="Gene3D" id="3.90.1410.10">
    <property type="entry name" value="set domain protein methyltransferase, domain 1"/>
    <property type="match status" value="1"/>
</dbReference>
<dbReference type="InterPro" id="IPR050600">
    <property type="entry name" value="SETD3_SETD6_MTase"/>
</dbReference>
<evidence type="ECO:0008006" key="6">
    <source>
        <dbReference type="Google" id="ProtNLM"/>
    </source>
</evidence>
<dbReference type="SUPFAM" id="SSF81822">
    <property type="entry name" value="RuBisCo LSMT C-terminal, substrate-binding domain"/>
    <property type="match status" value="1"/>
</dbReference>
<dbReference type="InterPro" id="IPR036464">
    <property type="entry name" value="Rubisco_LSMT_subst-bd_sf"/>
</dbReference>
<evidence type="ECO:0000313" key="5">
    <source>
        <dbReference type="Proteomes" id="UP001162131"/>
    </source>
</evidence>
<accession>A0AAU9I918</accession>
<dbReference type="GO" id="GO:0016279">
    <property type="term" value="F:protein-lysine N-methyltransferase activity"/>
    <property type="evidence" value="ECO:0007669"/>
    <property type="project" value="TreeGrafter"/>
</dbReference>